<sequence>MGERGLGYSCRPDQRMLAGPRLPCVPSTLCSPTCNWMREYMRQKPGVPKRCEHRGTSPGISGSHYTP</sequence>
<protein>
    <submittedName>
        <fullName evidence="2">Uncharacterized protein</fullName>
    </submittedName>
</protein>
<reference evidence="2 3" key="1">
    <citation type="submission" date="2019-05" db="EMBL/GenBank/DDBJ databases">
        <title>Another draft genome of Portunus trituberculatus and its Hox gene families provides insights of decapod evolution.</title>
        <authorList>
            <person name="Jeong J.-H."/>
            <person name="Song I."/>
            <person name="Kim S."/>
            <person name="Choi T."/>
            <person name="Kim D."/>
            <person name="Ryu S."/>
            <person name="Kim W."/>
        </authorList>
    </citation>
    <scope>NUCLEOTIDE SEQUENCE [LARGE SCALE GENOMIC DNA]</scope>
    <source>
        <tissue evidence="2">Muscle</tissue>
    </source>
</reference>
<name>A0A5B7F0G3_PORTR</name>
<evidence type="ECO:0000313" key="2">
    <source>
        <dbReference type="EMBL" id="MPC38987.1"/>
    </source>
</evidence>
<organism evidence="2 3">
    <name type="scientific">Portunus trituberculatus</name>
    <name type="common">Swimming crab</name>
    <name type="synonym">Neptunus trituberculatus</name>
    <dbReference type="NCBI Taxonomy" id="210409"/>
    <lineage>
        <taxon>Eukaryota</taxon>
        <taxon>Metazoa</taxon>
        <taxon>Ecdysozoa</taxon>
        <taxon>Arthropoda</taxon>
        <taxon>Crustacea</taxon>
        <taxon>Multicrustacea</taxon>
        <taxon>Malacostraca</taxon>
        <taxon>Eumalacostraca</taxon>
        <taxon>Eucarida</taxon>
        <taxon>Decapoda</taxon>
        <taxon>Pleocyemata</taxon>
        <taxon>Brachyura</taxon>
        <taxon>Eubrachyura</taxon>
        <taxon>Portunoidea</taxon>
        <taxon>Portunidae</taxon>
        <taxon>Portuninae</taxon>
        <taxon>Portunus</taxon>
    </lineage>
</organism>
<gene>
    <name evidence="2" type="ORF">E2C01_032506</name>
</gene>
<proteinExistence type="predicted"/>
<dbReference type="AlphaFoldDB" id="A0A5B7F0G3"/>
<dbReference type="EMBL" id="VSRR010004227">
    <property type="protein sequence ID" value="MPC38987.1"/>
    <property type="molecule type" value="Genomic_DNA"/>
</dbReference>
<evidence type="ECO:0000256" key="1">
    <source>
        <dbReference type="SAM" id="MobiDB-lite"/>
    </source>
</evidence>
<feature type="region of interest" description="Disordered" evidence="1">
    <location>
        <begin position="45"/>
        <end position="67"/>
    </location>
</feature>
<dbReference type="Proteomes" id="UP000324222">
    <property type="component" value="Unassembled WGS sequence"/>
</dbReference>
<keyword evidence="3" id="KW-1185">Reference proteome</keyword>
<comment type="caution">
    <text evidence="2">The sequence shown here is derived from an EMBL/GenBank/DDBJ whole genome shotgun (WGS) entry which is preliminary data.</text>
</comment>
<accession>A0A5B7F0G3</accession>
<feature type="compositionally biased region" description="Polar residues" evidence="1">
    <location>
        <begin position="58"/>
        <end position="67"/>
    </location>
</feature>
<evidence type="ECO:0000313" key="3">
    <source>
        <dbReference type="Proteomes" id="UP000324222"/>
    </source>
</evidence>